<organism evidence="2 3">
    <name type="scientific">Romanomermis culicivorax</name>
    <name type="common">Nematode worm</name>
    <dbReference type="NCBI Taxonomy" id="13658"/>
    <lineage>
        <taxon>Eukaryota</taxon>
        <taxon>Metazoa</taxon>
        <taxon>Ecdysozoa</taxon>
        <taxon>Nematoda</taxon>
        <taxon>Enoplea</taxon>
        <taxon>Dorylaimia</taxon>
        <taxon>Mermithida</taxon>
        <taxon>Mermithoidea</taxon>
        <taxon>Mermithidae</taxon>
        <taxon>Romanomermis</taxon>
    </lineage>
</organism>
<evidence type="ECO:0000256" key="1">
    <source>
        <dbReference type="ARBA" id="ARBA00022737"/>
    </source>
</evidence>
<sequence length="200" mass="22566">MLLLVNWIKRQEVEDVYLEFIKRTYISKFDVDESNQAIAEKIWKSGAFTIKSPDIFGIALLDDIVNPCEAIRESAAEAISNFLEEIKSSNSFKKPQTLQVIISGLLTKISLLFEENSFMIMPVYDDFGRLVSEGGVDKWEARSGLALTLRKLCPYLPNSLLQNYFNIILPKGINDRSPNVSHLMLLAAVEGVKIHGKVSR</sequence>
<protein>
    <submittedName>
        <fullName evidence="3">Uncharacterized protein</fullName>
    </submittedName>
</protein>
<dbReference type="GO" id="GO:0019887">
    <property type="term" value="F:protein kinase regulator activity"/>
    <property type="evidence" value="ECO:0007669"/>
    <property type="project" value="TreeGrafter"/>
</dbReference>
<accession>A0A915IIR2</accession>
<dbReference type="GO" id="GO:0005829">
    <property type="term" value="C:cytosol"/>
    <property type="evidence" value="ECO:0007669"/>
    <property type="project" value="TreeGrafter"/>
</dbReference>
<dbReference type="PANTHER" id="PTHR23346">
    <property type="entry name" value="TRANSLATIONAL ACTIVATOR GCN1-RELATED"/>
    <property type="match status" value="1"/>
</dbReference>
<dbReference type="SUPFAM" id="SSF48371">
    <property type="entry name" value="ARM repeat"/>
    <property type="match status" value="1"/>
</dbReference>
<reference evidence="3" key="1">
    <citation type="submission" date="2022-11" db="UniProtKB">
        <authorList>
            <consortium name="WormBaseParasite"/>
        </authorList>
    </citation>
    <scope>IDENTIFICATION</scope>
</reference>
<dbReference type="GO" id="GO:0034198">
    <property type="term" value="P:cellular response to amino acid starvation"/>
    <property type="evidence" value="ECO:0007669"/>
    <property type="project" value="TreeGrafter"/>
</dbReference>
<evidence type="ECO:0000313" key="3">
    <source>
        <dbReference type="WBParaSite" id="nRc.2.0.1.t13704-RA"/>
    </source>
</evidence>
<proteinExistence type="predicted"/>
<dbReference type="AlphaFoldDB" id="A0A915IIR2"/>
<dbReference type="OMA" id="QEIVISM"/>
<dbReference type="InterPro" id="IPR016024">
    <property type="entry name" value="ARM-type_fold"/>
</dbReference>
<evidence type="ECO:0000313" key="2">
    <source>
        <dbReference type="Proteomes" id="UP000887565"/>
    </source>
</evidence>
<name>A0A915IIR2_ROMCU</name>
<dbReference type="PANTHER" id="PTHR23346:SF7">
    <property type="entry name" value="STALLED RIBOSOME SENSOR GCN1"/>
    <property type="match status" value="1"/>
</dbReference>
<dbReference type="Proteomes" id="UP000887565">
    <property type="component" value="Unplaced"/>
</dbReference>
<keyword evidence="2" id="KW-1185">Reference proteome</keyword>
<keyword evidence="1" id="KW-0677">Repeat</keyword>
<dbReference type="WBParaSite" id="nRc.2.0.1.t13704-RA">
    <property type="protein sequence ID" value="nRc.2.0.1.t13704-RA"/>
    <property type="gene ID" value="nRc.2.0.1.g13704"/>
</dbReference>
<dbReference type="GO" id="GO:0006417">
    <property type="term" value="P:regulation of translation"/>
    <property type="evidence" value="ECO:0007669"/>
    <property type="project" value="TreeGrafter"/>
</dbReference>